<accession>A0AAJ8M9G1</accession>
<dbReference type="SUPFAM" id="SSF75304">
    <property type="entry name" value="Amidase signature (AS) enzymes"/>
    <property type="match status" value="1"/>
</dbReference>
<dbReference type="PANTHER" id="PTHR46310">
    <property type="entry name" value="AMIDASE 1"/>
    <property type="match status" value="1"/>
</dbReference>
<keyword evidence="1" id="KW-0732">Signal</keyword>
<dbReference type="GeneID" id="30209329"/>
<dbReference type="InterPro" id="IPR036928">
    <property type="entry name" value="AS_sf"/>
</dbReference>
<sequence length="722" mass="80388">MWLKLLLLGSVILIVAHSTFATPLGQMVLQSGDNPLPLANPHAETSGIGITTEKVLFYDLDDIQYFTPYHHPSHTFHTTIPLALGERFTPLVVIPITKPFEGIVTVQHLQPLVESYLREDDVLTRSFFGTVLLHPEDGIVNYNIEVSALVYLMREMDTKTLLLDERLSINLPAPGIGLPSLNIKTIPPHSLKDGIAGPFIARSSSGRDDNDHIELFPVYRLYTDYYRTFASGIYPLNDGKGAYKVLGKVDKEGNQMIPVPSRLYAKGSNKPLAGERAGVKDIYDIKGIPTSAGSRTYLAWRGEVNATASAIRKLEAEGAVIVGKAKTVAFASSGMVVSLSPRLVYCKVQLANDHDGFAKIEETYDHLYPFSPRGDLYQSYGSSSSGSSCALAAYDWLDFTVGSDTGGSVRGPAAVAGLYGNKPSQGLISLDGVVPLLKWTDTAGILTRSPSKFKKVLDVWYEDSQANRRHNHLPKTLLVPSDDFPGMPDNIRSIVMKTLQDIERTLGMRVEMINQTANHPHKHPDTGGFMTVDMFSQTMYAWQWKYLAEKIVQWYKSENGGRFPPVGTKFQDRWREYEDHPWTDEDFDKMKERQEKTAEWFNGMIGRDEETCSSNIYVDPFPLDTLPVYREEKLNNISESFMPRRRNPLFAYAPASISGAPEYVVPIGQVPFKSLVSGVEEMHPLSMSFIAYPGCDSMLLDFIDKLGKAGILNETKTGRTAF</sequence>
<feature type="chain" id="PRO_5042594029" description="Amidase domain-containing protein" evidence="1">
    <location>
        <begin position="22"/>
        <end position="722"/>
    </location>
</feature>
<evidence type="ECO:0000256" key="1">
    <source>
        <dbReference type="SAM" id="SignalP"/>
    </source>
</evidence>
<evidence type="ECO:0000313" key="5">
    <source>
        <dbReference type="Proteomes" id="UP000092730"/>
    </source>
</evidence>
<feature type="domain" description="Amidase" evidence="2">
    <location>
        <begin position="266"/>
        <end position="333"/>
    </location>
</feature>
<dbReference type="Proteomes" id="UP000092730">
    <property type="component" value="Chromosome 4"/>
</dbReference>
<dbReference type="Gene3D" id="3.90.1300.10">
    <property type="entry name" value="Amidase signature (AS) domain"/>
    <property type="match status" value="1"/>
</dbReference>
<dbReference type="RefSeq" id="XP_065726220.1">
    <property type="nucleotide sequence ID" value="XM_065870148.1"/>
</dbReference>
<dbReference type="Pfam" id="PF26053">
    <property type="entry name" value="DUF8016"/>
    <property type="match status" value="1"/>
</dbReference>
<reference evidence="4" key="2">
    <citation type="submission" date="2024-02" db="EMBL/GenBank/DDBJ databases">
        <title>Comparative genomics of Cryptococcus and Kwoniella reveals pathogenesis evolution and contrasting modes of karyotype evolution via chromosome fusion or intercentromeric recombination.</title>
        <authorList>
            <person name="Coelho M.A."/>
            <person name="David-Palma M."/>
            <person name="Shea T."/>
            <person name="Bowers K."/>
            <person name="McGinley-Smith S."/>
            <person name="Mohammad A.W."/>
            <person name="Gnirke A."/>
            <person name="Yurkov A.M."/>
            <person name="Nowrousian M."/>
            <person name="Sun S."/>
            <person name="Cuomo C.A."/>
            <person name="Heitman J."/>
        </authorList>
    </citation>
    <scope>NUCLEOTIDE SEQUENCE</scope>
    <source>
        <strain evidence="4">CBS 10118</strain>
    </source>
</reference>
<evidence type="ECO:0008006" key="6">
    <source>
        <dbReference type="Google" id="ProtNLM"/>
    </source>
</evidence>
<organism evidence="4 5">
    <name type="scientific">Kwoniella bestiolae CBS 10118</name>
    <dbReference type="NCBI Taxonomy" id="1296100"/>
    <lineage>
        <taxon>Eukaryota</taxon>
        <taxon>Fungi</taxon>
        <taxon>Dikarya</taxon>
        <taxon>Basidiomycota</taxon>
        <taxon>Agaricomycotina</taxon>
        <taxon>Tremellomycetes</taxon>
        <taxon>Tremellales</taxon>
        <taxon>Cryptococcaceae</taxon>
        <taxon>Kwoniella</taxon>
    </lineage>
</organism>
<feature type="signal peptide" evidence="1">
    <location>
        <begin position="1"/>
        <end position="21"/>
    </location>
</feature>
<protein>
    <recommendedName>
        <fullName evidence="6">Amidase domain-containing protein</fullName>
    </recommendedName>
</protein>
<dbReference type="EMBL" id="CP144544">
    <property type="protein sequence ID" value="WVW83788.1"/>
    <property type="molecule type" value="Genomic_DNA"/>
</dbReference>
<evidence type="ECO:0000313" key="4">
    <source>
        <dbReference type="EMBL" id="WVW83788.1"/>
    </source>
</evidence>
<proteinExistence type="predicted"/>
<dbReference type="InterPro" id="IPR058329">
    <property type="entry name" value="Arp1_N"/>
</dbReference>
<name>A0AAJ8M9G1_9TREE</name>
<evidence type="ECO:0000259" key="2">
    <source>
        <dbReference type="Pfam" id="PF01425"/>
    </source>
</evidence>
<dbReference type="InterPro" id="IPR023631">
    <property type="entry name" value="Amidase_dom"/>
</dbReference>
<feature type="domain" description="Amidase" evidence="2">
    <location>
        <begin position="378"/>
        <end position="605"/>
    </location>
</feature>
<feature type="domain" description="Scytalone dehydratase-like protein Arp1 N-terminal" evidence="3">
    <location>
        <begin position="85"/>
        <end position="206"/>
    </location>
</feature>
<dbReference type="AlphaFoldDB" id="A0AAJ8M9G1"/>
<keyword evidence="5" id="KW-1185">Reference proteome</keyword>
<evidence type="ECO:0000259" key="3">
    <source>
        <dbReference type="Pfam" id="PF26053"/>
    </source>
</evidence>
<reference evidence="4" key="1">
    <citation type="submission" date="2013-07" db="EMBL/GenBank/DDBJ databases">
        <authorList>
            <consortium name="The Broad Institute Genome Sequencing Platform"/>
            <person name="Cuomo C."/>
            <person name="Litvintseva A."/>
            <person name="Chen Y."/>
            <person name="Heitman J."/>
            <person name="Sun S."/>
            <person name="Springer D."/>
            <person name="Dromer F."/>
            <person name="Young S.K."/>
            <person name="Zeng Q."/>
            <person name="Gargeya S."/>
            <person name="Fitzgerald M."/>
            <person name="Abouelleil A."/>
            <person name="Alvarado L."/>
            <person name="Berlin A.M."/>
            <person name="Chapman S.B."/>
            <person name="Dewar J."/>
            <person name="Goldberg J."/>
            <person name="Griggs A."/>
            <person name="Gujja S."/>
            <person name="Hansen M."/>
            <person name="Howarth C."/>
            <person name="Imamovic A."/>
            <person name="Larimer J."/>
            <person name="McCowan C."/>
            <person name="Murphy C."/>
            <person name="Pearson M."/>
            <person name="Priest M."/>
            <person name="Roberts A."/>
            <person name="Saif S."/>
            <person name="Shea T."/>
            <person name="Sykes S."/>
            <person name="Wortman J."/>
            <person name="Nusbaum C."/>
            <person name="Birren B."/>
        </authorList>
    </citation>
    <scope>NUCLEOTIDE SEQUENCE</scope>
    <source>
        <strain evidence="4">CBS 10118</strain>
    </source>
</reference>
<gene>
    <name evidence="4" type="ORF">I302_105809</name>
</gene>
<dbReference type="PANTHER" id="PTHR46310:SF7">
    <property type="entry name" value="AMIDASE 1"/>
    <property type="match status" value="1"/>
</dbReference>
<dbReference type="Pfam" id="PF01425">
    <property type="entry name" value="Amidase"/>
    <property type="match status" value="2"/>
</dbReference>
<dbReference type="KEGG" id="kbi:30209329"/>